<evidence type="ECO:0000313" key="2">
    <source>
        <dbReference type="Proteomes" id="UP001239019"/>
    </source>
</evidence>
<sequence>MDEIKILSGTERLETLEATATADREVGDVQIINGLVCVAYETIANGEVGRFIHQSELAVAPSGVTDADAAGKAAYWDASDSQVTTTSTDNTKCGMFLGPITSGEEADFRLDNSINL</sequence>
<dbReference type="Pfam" id="PF09956">
    <property type="entry name" value="Phage_cement_2"/>
    <property type="match status" value="1"/>
</dbReference>
<proteinExistence type="predicted"/>
<name>A0ABU0W5W5_9GAMM</name>
<dbReference type="Proteomes" id="UP001239019">
    <property type="component" value="Unassembled WGS sequence"/>
</dbReference>
<dbReference type="EMBL" id="JAVDDT010000002">
    <property type="protein sequence ID" value="MDQ2069323.1"/>
    <property type="molecule type" value="Genomic_DNA"/>
</dbReference>
<gene>
    <name evidence="1" type="ORF">RBH19_05520</name>
</gene>
<reference evidence="1 2" key="1">
    <citation type="submission" date="2023-08" db="EMBL/GenBank/DDBJ databases">
        <title>Whole-genome sequencing of halo(alkali)philic microorganisms from hypersaline lakes.</title>
        <authorList>
            <person name="Sorokin D.Y."/>
            <person name="Abbas B."/>
            <person name="Merkel A.Y."/>
        </authorList>
    </citation>
    <scope>NUCLEOTIDE SEQUENCE [LARGE SCALE GENOMIC DNA]</scope>
    <source>
        <strain evidence="1 2">AB-CW4</strain>
    </source>
</reference>
<comment type="caution">
    <text evidence="1">The sequence shown here is derived from an EMBL/GenBank/DDBJ whole genome shotgun (WGS) entry which is preliminary data.</text>
</comment>
<dbReference type="InterPro" id="IPR011231">
    <property type="entry name" value="Phage_VT1-Sakai_H0018"/>
</dbReference>
<dbReference type="RefSeq" id="WP_306727807.1">
    <property type="nucleotide sequence ID" value="NZ_JAVDDT010000002.1"/>
</dbReference>
<accession>A0ABU0W5W5</accession>
<organism evidence="1 2">
    <name type="scientific">Natronospira bacteriovora</name>
    <dbReference type="NCBI Taxonomy" id="3069753"/>
    <lineage>
        <taxon>Bacteria</taxon>
        <taxon>Pseudomonadati</taxon>
        <taxon>Pseudomonadota</taxon>
        <taxon>Gammaproteobacteria</taxon>
        <taxon>Natronospirales</taxon>
        <taxon>Natronospiraceae</taxon>
        <taxon>Natronospira</taxon>
    </lineage>
</organism>
<keyword evidence="2" id="KW-1185">Reference proteome</keyword>
<evidence type="ECO:0000313" key="1">
    <source>
        <dbReference type="EMBL" id="MDQ2069323.1"/>
    </source>
</evidence>
<protein>
    <submittedName>
        <fullName evidence="1">DUF2190 family protein</fullName>
    </submittedName>
</protein>